<keyword evidence="2 6" id="KW-0645">Protease</keyword>
<proteinExistence type="inferred from homology"/>
<dbReference type="RefSeq" id="WP_028002652.1">
    <property type="nucleotide sequence ID" value="NZ_JAGILA010000003.1"/>
</dbReference>
<keyword evidence="8" id="KW-1185">Reference proteome</keyword>
<evidence type="ECO:0000256" key="5">
    <source>
        <dbReference type="ARBA" id="ARBA00022825"/>
    </source>
</evidence>
<evidence type="ECO:0000256" key="4">
    <source>
        <dbReference type="ARBA" id="ARBA00022801"/>
    </source>
</evidence>
<keyword evidence="3" id="KW-0732">Signal</keyword>
<keyword evidence="5 6" id="KW-0720">Serine protease</keyword>
<dbReference type="PRINTS" id="PR00839">
    <property type="entry name" value="V8PROTEASE"/>
</dbReference>
<dbReference type="Proteomes" id="UP000730739">
    <property type="component" value="Unassembled WGS sequence"/>
</dbReference>
<comment type="caution">
    <text evidence="7">The sequence shown here is derived from an EMBL/GenBank/DDBJ whole genome shotgun (WGS) entry which is preliminary data.</text>
</comment>
<evidence type="ECO:0000313" key="8">
    <source>
        <dbReference type="Proteomes" id="UP000730739"/>
    </source>
</evidence>
<accession>A0ABS4R096</accession>
<reference evidence="7 8" key="1">
    <citation type="submission" date="2021-03" db="EMBL/GenBank/DDBJ databases">
        <title>Genomic Encyclopedia of Type Strains, Phase IV (KMG-IV): sequencing the most valuable type-strain genomes for metagenomic binning, comparative biology and taxonomic classification.</title>
        <authorList>
            <person name="Goeker M."/>
        </authorList>
    </citation>
    <scope>NUCLEOTIDE SEQUENCE [LARGE SCALE GENOMIC DNA]</scope>
    <source>
        <strain evidence="7 8">DSM 13372</strain>
    </source>
</reference>
<keyword evidence="4 6" id="KW-0378">Hydrolase</keyword>
<name>A0ABS4R096_9HYPH</name>
<evidence type="ECO:0000313" key="7">
    <source>
        <dbReference type="EMBL" id="MBP2236319.1"/>
    </source>
</evidence>
<dbReference type="EC" id="3.4.21.-" evidence="6"/>
<dbReference type="InterPro" id="IPR043504">
    <property type="entry name" value="Peptidase_S1_PA_chymotrypsin"/>
</dbReference>
<dbReference type="InterPro" id="IPR008256">
    <property type="entry name" value="Peptidase_S1B"/>
</dbReference>
<dbReference type="InterPro" id="IPR009003">
    <property type="entry name" value="Peptidase_S1_PA"/>
</dbReference>
<evidence type="ECO:0000256" key="3">
    <source>
        <dbReference type="ARBA" id="ARBA00022729"/>
    </source>
</evidence>
<dbReference type="SUPFAM" id="SSF50494">
    <property type="entry name" value="Trypsin-like serine proteases"/>
    <property type="match status" value="1"/>
</dbReference>
<dbReference type="Pfam" id="PF13365">
    <property type="entry name" value="Trypsin_2"/>
    <property type="match status" value="1"/>
</dbReference>
<comment type="similarity">
    <text evidence="1 6">Belongs to the peptidase S1B family.</text>
</comment>
<gene>
    <name evidence="7" type="ORF">J2Z31_002833</name>
</gene>
<dbReference type="EMBL" id="JAGILA010000003">
    <property type="protein sequence ID" value="MBP2236319.1"/>
    <property type="molecule type" value="Genomic_DNA"/>
</dbReference>
<protein>
    <recommendedName>
        <fullName evidence="6">Serine protease</fullName>
        <ecNumber evidence="6">3.4.21.-</ecNumber>
    </recommendedName>
</protein>
<sequence>MPIVAFDPDNNPVTALGVVHFNDPKAGHYRAAVLSADRPLELRPFAFPECGDYITLDVAPSLLTGVSAAAVRDLGMTTSEDGVEPAESLGRQAEFRLTSLLAFGAYAAYSARSDVMRRLRAIKLKAINRKSQEAWVTILVGVTGYEPLKGASVKAFLRNVQALLPGGSPGGGDQRLRPIVNLPGTAYLTARCPLGSYSVEVSLPGIPPTRFAMNGMAGRVSTLVIGVADDGNLEVLQYLFKLGGGDLEETDLPLIEKAQRFFVAGRPVPASIIDALLDAKMTDPLTACLAGYALVRDGRREQFRGDFRKGDTSWNEYSAMQNMLNHFGNLCDTHILAGLCAPEDRHSYFSKALECGLPVFADGFRVLIDYFGKALDRYPSEFDRARRTLSIGTAYSSWLSREPQLAVQNGRFEPPPVQWRQLEIERPRIERFLTGCGLVTVVGDKGTQGAGTGFLVAPDLVVTANHVVGQATETARVYFSRADECRVTGGAPGDGILCECLAIYPEARVALLRLMEPLNSTFVLPVSELDHGKPGRAICVLGYNVDLKSSVVRKFLLPGFILAAVDEGETFDHDASTVGGSGGAPVLDVETGTVIGMHWGGMAEGGYKRNRASRFLRPFIWETAGQAEAGG</sequence>
<evidence type="ECO:0000256" key="6">
    <source>
        <dbReference type="RuleBase" id="RU004296"/>
    </source>
</evidence>
<organism evidence="7 8">
    <name type="scientific">Sinorhizobium kostiense</name>
    <dbReference type="NCBI Taxonomy" id="76747"/>
    <lineage>
        <taxon>Bacteria</taxon>
        <taxon>Pseudomonadati</taxon>
        <taxon>Pseudomonadota</taxon>
        <taxon>Alphaproteobacteria</taxon>
        <taxon>Hyphomicrobiales</taxon>
        <taxon>Rhizobiaceae</taxon>
        <taxon>Sinorhizobium/Ensifer group</taxon>
        <taxon>Sinorhizobium</taxon>
    </lineage>
</organism>
<evidence type="ECO:0000256" key="2">
    <source>
        <dbReference type="ARBA" id="ARBA00022670"/>
    </source>
</evidence>
<dbReference type="Gene3D" id="2.40.10.10">
    <property type="entry name" value="Trypsin-like serine proteases"/>
    <property type="match status" value="2"/>
</dbReference>
<evidence type="ECO:0000256" key="1">
    <source>
        <dbReference type="ARBA" id="ARBA00008764"/>
    </source>
</evidence>